<accession>A0A8H3AY47</accession>
<gene>
    <name evidence="2" type="ORF">RDB_LOCUS32677</name>
</gene>
<protein>
    <submittedName>
        <fullName evidence="2">Uncharacterized protein</fullName>
    </submittedName>
</protein>
<sequence length="169" mass="18528">MTTKNNYLPFFAAEYENRRVSIRRAADYDDTISCIQRAFPKLSEIAANRISIAQVFLELGNGMVEINRDTWKDALPWLRTVRVLISEVTPESTVSKKRKVVEAGPSTPSSSSVPHRAEGPTGGFAAQSATNTAANSIARARNRYGLRKVSTMIVTSDGLVSDGDSEYTP</sequence>
<dbReference type="Proteomes" id="UP000663850">
    <property type="component" value="Unassembled WGS sequence"/>
</dbReference>
<dbReference type="EMBL" id="CAJMWZ010001812">
    <property type="protein sequence ID" value="CAE6443257.1"/>
    <property type="molecule type" value="Genomic_DNA"/>
</dbReference>
<evidence type="ECO:0000256" key="1">
    <source>
        <dbReference type="SAM" id="MobiDB-lite"/>
    </source>
</evidence>
<comment type="caution">
    <text evidence="2">The sequence shown here is derived from an EMBL/GenBank/DDBJ whole genome shotgun (WGS) entry which is preliminary data.</text>
</comment>
<evidence type="ECO:0000313" key="2">
    <source>
        <dbReference type="EMBL" id="CAE6443257.1"/>
    </source>
</evidence>
<proteinExistence type="predicted"/>
<evidence type="ECO:0000313" key="3">
    <source>
        <dbReference type="Proteomes" id="UP000663850"/>
    </source>
</evidence>
<feature type="region of interest" description="Disordered" evidence="1">
    <location>
        <begin position="96"/>
        <end position="131"/>
    </location>
</feature>
<organism evidence="2 3">
    <name type="scientific">Rhizoctonia solani</name>
    <dbReference type="NCBI Taxonomy" id="456999"/>
    <lineage>
        <taxon>Eukaryota</taxon>
        <taxon>Fungi</taxon>
        <taxon>Dikarya</taxon>
        <taxon>Basidiomycota</taxon>
        <taxon>Agaricomycotina</taxon>
        <taxon>Agaricomycetes</taxon>
        <taxon>Cantharellales</taxon>
        <taxon>Ceratobasidiaceae</taxon>
        <taxon>Rhizoctonia</taxon>
    </lineage>
</organism>
<dbReference type="AlphaFoldDB" id="A0A8H3AY47"/>
<name>A0A8H3AY47_9AGAM</name>
<reference evidence="2" key="1">
    <citation type="submission" date="2021-01" db="EMBL/GenBank/DDBJ databases">
        <authorList>
            <person name="Kaushik A."/>
        </authorList>
    </citation>
    <scope>NUCLEOTIDE SEQUENCE</scope>
    <source>
        <strain evidence="2">Type strain: AG8-Rh-89/</strain>
    </source>
</reference>